<dbReference type="PROSITE" id="PS50294">
    <property type="entry name" value="WD_REPEATS_REGION"/>
    <property type="match status" value="2"/>
</dbReference>
<dbReference type="Pfam" id="PF00400">
    <property type="entry name" value="WD40"/>
    <property type="match status" value="2"/>
</dbReference>
<evidence type="ECO:0000256" key="5">
    <source>
        <dbReference type="ARBA" id="ARBA00022737"/>
    </source>
</evidence>
<feature type="region of interest" description="Disordered" evidence="11">
    <location>
        <begin position="347"/>
        <end position="387"/>
    </location>
</feature>
<evidence type="ECO:0000256" key="6">
    <source>
        <dbReference type="ARBA" id="ARBA00022741"/>
    </source>
</evidence>
<feature type="repeat" description="WD" evidence="10">
    <location>
        <begin position="1558"/>
        <end position="1581"/>
    </location>
</feature>
<dbReference type="InterPro" id="IPR016024">
    <property type="entry name" value="ARM-type_fold"/>
</dbReference>
<gene>
    <name evidence="13" type="ORF">BDZ94DRAFT_1305641</name>
</gene>
<dbReference type="InterPro" id="IPR036322">
    <property type="entry name" value="WD40_repeat_dom_sf"/>
</dbReference>
<feature type="repeat" description="WD" evidence="10">
    <location>
        <begin position="1195"/>
        <end position="1236"/>
    </location>
</feature>
<feature type="compositionally biased region" description="Low complexity" evidence="11">
    <location>
        <begin position="347"/>
        <end position="381"/>
    </location>
</feature>
<name>A0A9P6CNZ0_9AGAR</name>
<dbReference type="InterPro" id="IPR000719">
    <property type="entry name" value="Prot_kinase_dom"/>
</dbReference>
<dbReference type="SUPFAM" id="SSF50978">
    <property type="entry name" value="WD40 repeat-like"/>
    <property type="match status" value="1"/>
</dbReference>
<evidence type="ECO:0000256" key="9">
    <source>
        <dbReference type="PROSITE-ProRule" id="PRU00103"/>
    </source>
</evidence>
<feature type="compositionally biased region" description="Polar residues" evidence="11">
    <location>
        <begin position="963"/>
        <end position="989"/>
    </location>
</feature>
<feature type="region of interest" description="Disordered" evidence="11">
    <location>
        <begin position="1005"/>
        <end position="1054"/>
    </location>
</feature>
<dbReference type="Gene3D" id="2.130.10.10">
    <property type="entry name" value="YVTN repeat-like/Quinoprotein amine dehydrogenase"/>
    <property type="match status" value="2"/>
</dbReference>
<dbReference type="GO" id="GO:0004674">
    <property type="term" value="F:protein serine/threonine kinase activity"/>
    <property type="evidence" value="ECO:0007669"/>
    <property type="project" value="UniProtKB-KW"/>
</dbReference>
<reference evidence="13" key="1">
    <citation type="submission" date="2020-11" db="EMBL/GenBank/DDBJ databases">
        <authorList>
            <consortium name="DOE Joint Genome Institute"/>
            <person name="Ahrendt S."/>
            <person name="Riley R."/>
            <person name="Andreopoulos W."/>
            <person name="Labutti K."/>
            <person name="Pangilinan J."/>
            <person name="Ruiz-Duenas F.J."/>
            <person name="Barrasa J.M."/>
            <person name="Sanchez-Garcia M."/>
            <person name="Camarero S."/>
            <person name="Miyauchi S."/>
            <person name="Serrano A."/>
            <person name="Linde D."/>
            <person name="Babiker R."/>
            <person name="Drula E."/>
            <person name="Ayuso-Fernandez I."/>
            <person name="Pacheco R."/>
            <person name="Padilla G."/>
            <person name="Ferreira P."/>
            <person name="Barriuso J."/>
            <person name="Kellner H."/>
            <person name="Castanera R."/>
            <person name="Alfaro M."/>
            <person name="Ramirez L."/>
            <person name="Pisabarro A.G."/>
            <person name="Kuo A."/>
            <person name="Tritt A."/>
            <person name="Lipzen A."/>
            <person name="He G."/>
            <person name="Yan M."/>
            <person name="Ng V."/>
            <person name="Cullen D."/>
            <person name="Martin F."/>
            <person name="Rosso M.-N."/>
            <person name="Henrissat B."/>
            <person name="Hibbett D."/>
            <person name="Martinez A.T."/>
            <person name="Grigoriev I.V."/>
        </authorList>
    </citation>
    <scope>NUCLEOTIDE SEQUENCE</scope>
    <source>
        <strain evidence="13">CBS 247.69</strain>
    </source>
</reference>
<dbReference type="InterPro" id="IPR011009">
    <property type="entry name" value="Kinase-like_dom_sf"/>
</dbReference>
<dbReference type="InterPro" id="IPR015943">
    <property type="entry name" value="WD40/YVTN_repeat-like_dom_sf"/>
</dbReference>
<dbReference type="PROSITE" id="PS00678">
    <property type="entry name" value="WD_REPEATS_1"/>
    <property type="match status" value="1"/>
</dbReference>
<proteinExistence type="predicted"/>
<feature type="region of interest" description="Disordered" evidence="11">
    <location>
        <begin position="1481"/>
        <end position="1518"/>
    </location>
</feature>
<feature type="compositionally biased region" description="Polar residues" evidence="11">
    <location>
        <begin position="1044"/>
        <end position="1054"/>
    </location>
</feature>
<feature type="compositionally biased region" description="Low complexity" evidence="11">
    <location>
        <begin position="949"/>
        <end position="960"/>
    </location>
</feature>
<dbReference type="InterPro" id="IPR008271">
    <property type="entry name" value="Ser/Thr_kinase_AS"/>
</dbReference>
<evidence type="ECO:0000259" key="12">
    <source>
        <dbReference type="PROSITE" id="PS50011"/>
    </source>
</evidence>
<dbReference type="InterPro" id="IPR045162">
    <property type="entry name" value="Vps15-like"/>
</dbReference>
<accession>A0A9P6CNZ0</accession>
<evidence type="ECO:0000313" key="14">
    <source>
        <dbReference type="Proteomes" id="UP000807353"/>
    </source>
</evidence>
<dbReference type="GO" id="GO:0005524">
    <property type="term" value="F:ATP binding"/>
    <property type="evidence" value="ECO:0007669"/>
    <property type="project" value="UniProtKB-KW"/>
</dbReference>
<dbReference type="GO" id="GO:0006623">
    <property type="term" value="P:protein targeting to vacuole"/>
    <property type="evidence" value="ECO:0007669"/>
    <property type="project" value="TreeGrafter"/>
</dbReference>
<keyword evidence="7" id="KW-0418">Kinase</keyword>
<dbReference type="CDD" id="cd13980">
    <property type="entry name" value="STKc_Vps15"/>
    <property type="match status" value="1"/>
</dbReference>
<evidence type="ECO:0000256" key="2">
    <source>
        <dbReference type="ARBA" id="ARBA00022527"/>
    </source>
</evidence>
<evidence type="ECO:0000313" key="13">
    <source>
        <dbReference type="EMBL" id="KAF9467153.1"/>
    </source>
</evidence>
<dbReference type="PROSITE" id="PS50082">
    <property type="entry name" value="WD_REPEATS_2"/>
    <property type="match status" value="2"/>
</dbReference>
<dbReference type="SUPFAM" id="SSF56112">
    <property type="entry name" value="Protein kinase-like (PK-like)"/>
    <property type="match status" value="1"/>
</dbReference>
<dbReference type="OrthoDB" id="242910at2759"/>
<feature type="domain" description="Protein kinase" evidence="12">
    <location>
        <begin position="28"/>
        <end position="320"/>
    </location>
</feature>
<dbReference type="SUPFAM" id="SSF48371">
    <property type="entry name" value="ARM repeat"/>
    <property type="match status" value="1"/>
</dbReference>
<dbReference type="SMART" id="SM00320">
    <property type="entry name" value="WD40"/>
    <property type="match status" value="5"/>
</dbReference>
<keyword evidence="4" id="KW-0808">Transferase</keyword>
<dbReference type="GO" id="GO:0034272">
    <property type="term" value="C:phosphatidylinositol 3-kinase complex, class III, type II"/>
    <property type="evidence" value="ECO:0007669"/>
    <property type="project" value="TreeGrafter"/>
</dbReference>
<dbReference type="Gene3D" id="1.10.510.10">
    <property type="entry name" value="Transferase(Phosphotransferase) domain 1"/>
    <property type="match status" value="1"/>
</dbReference>
<dbReference type="Proteomes" id="UP000807353">
    <property type="component" value="Unassembled WGS sequence"/>
</dbReference>
<dbReference type="Pfam" id="PF22956">
    <property type="entry name" value="VPS15-like_hel"/>
    <property type="match status" value="1"/>
</dbReference>
<dbReference type="InterPro" id="IPR001680">
    <property type="entry name" value="WD40_rpt"/>
</dbReference>
<keyword evidence="3 10" id="KW-0853">WD repeat</keyword>
<keyword evidence="2" id="KW-0723">Serine/threonine-protein kinase</keyword>
<dbReference type="PROSITE" id="PS50077">
    <property type="entry name" value="HEAT_REPEAT"/>
    <property type="match status" value="1"/>
</dbReference>
<dbReference type="Gene3D" id="1.25.10.10">
    <property type="entry name" value="Leucine-rich Repeat Variant"/>
    <property type="match status" value="2"/>
</dbReference>
<keyword evidence="8" id="KW-0067">ATP-binding</keyword>
<feature type="region of interest" description="Disordered" evidence="11">
    <location>
        <begin position="949"/>
        <end position="990"/>
    </location>
</feature>
<dbReference type="GO" id="GO:0016236">
    <property type="term" value="P:macroautophagy"/>
    <property type="evidence" value="ECO:0007669"/>
    <property type="project" value="InterPro"/>
</dbReference>
<keyword evidence="6" id="KW-0547">Nucleotide-binding</keyword>
<dbReference type="GO" id="GO:0071561">
    <property type="term" value="C:nucleus-vacuole junction"/>
    <property type="evidence" value="ECO:0007669"/>
    <property type="project" value="TreeGrafter"/>
</dbReference>
<dbReference type="EC" id="2.7.11.1" evidence="1"/>
<dbReference type="EMBL" id="MU150238">
    <property type="protein sequence ID" value="KAF9467153.1"/>
    <property type="molecule type" value="Genomic_DNA"/>
</dbReference>
<evidence type="ECO:0000256" key="3">
    <source>
        <dbReference type="ARBA" id="ARBA00022574"/>
    </source>
</evidence>
<dbReference type="FunFam" id="1.10.510.10:FF:000497">
    <property type="entry name" value="Phosphoinositide 3-kinase regulatory subunit"/>
    <property type="match status" value="1"/>
</dbReference>
<dbReference type="PROSITE" id="PS50011">
    <property type="entry name" value="PROTEIN_KINASE_DOM"/>
    <property type="match status" value="1"/>
</dbReference>
<dbReference type="Pfam" id="PF00069">
    <property type="entry name" value="Pkinase"/>
    <property type="match status" value="1"/>
</dbReference>
<dbReference type="GO" id="GO:0005770">
    <property type="term" value="C:late endosome"/>
    <property type="evidence" value="ECO:0007669"/>
    <property type="project" value="TreeGrafter"/>
</dbReference>
<evidence type="ECO:0000256" key="8">
    <source>
        <dbReference type="ARBA" id="ARBA00022840"/>
    </source>
</evidence>
<dbReference type="InterPro" id="IPR011989">
    <property type="entry name" value="ARM-like"/>
</dbReference>
<evidence type="ECO:0000256" key="7">
    <source>
        <dbReference type="ARBA" id="ARBA00022777"/>
    </source>
</evidence>
<dbReference type="PROSITE" id="PS00108">
    <property type="entry name" value="PROTEIN_KINASE_ST"/>
    <property type="match status" value="1"/>
</dbReference>
<dbReference type="PANTHER" id="PTHR17583:SF0">
    <property type="entry name" value="PHOSPHOINOSITIDE 3-KINASE REGULATORY SUBUNIT 4"/>
    <property type="match status" value="1"/>
</dbReference>
<feature type="compositionally biased region" description="Low complexity" evidence="11">
    <location>
        <begin position="1496"/>
        <end position="1509"/>
    </location>
</feature>
<dbReference type="SMART" id="SM00220">
    <property type="entry name" value="S_TKc"/>
    <property type="match status" value="1"/>
</dbReference>
<dbReference type="PANTHER" id="PTHR17583">
    <property type="entry name" value="PHOSPHOINOSITIDE 3-KINASE REGULATORY SUBUNIT 4"/>
    <property type="match status" value="1"/>
</dbReference>
<evidence type="ECO:0000256" key="4">
    <source>
        <dbReference type="ARBA" id="ARBA00022679"/>
    </source>
</evidence>
<evidence type="ECO:0000256" key="10">
    <source>
        <dbReference type="PROSITE-ProRule" id="PRU00221"/>
    </source>
</evidence>
<organism evidence="13 14">
    <name type="scientific">Collybia nuda</name>
    <dbReference type="NCBI Taxonomy" id="64659"/>
    <lineage>
        <taxon>Eukaryota</taxon>
        <taxon>Fungi</taxon>
        <taxon>Dikarya</taxon>
        <taxon>Basidiomycota</taxon>
        <taxon>Agaricomycotina</taxon>
        <taxon>Agaricomycetes</taxon>
        <taxon>Agaricomycetidae</taxon>
        <taxon>Agaricales</taxon>
        <taxon>Tricholomatineae</taxon>
        <taxon>Clitocybaceae</taxon>
        <taxon>Collybia</taxon>
    </lineage>
</organism>
<dbReference type="InterPro" id="IPR055231">
    <property type="entry name" value="2AA_helical"/>
</dbReference>
<sequence length="1676" mass="184711">MGNAHSGSTLTRTTGALDSFVAELGGDVIYEKSLGSARFLKTVKCRHQNGSMVIKVFIKPDPGLSLRNYHRRLKVDREALLDIANIYNYQAFVETDKAGYIIRQWVASNLYDRISTRPFLSMIEKRWIAFQLLNALRDARNKKVSHGDIKSENILVTSWNWVYLSDFASYKPTYLPLDDPSDFSFFFDTSGRRTCYIAPERFYTATTNPEISAKKSKIAMEEDEGKRDGRVTEAMDCFSVGCVIAELFLEGAPLFTLSQLFKYREGEYNVDTHLSAIEDDGIRSLIKQMIDIDPMARPSFDSLLHTSRGSVFPEAFYSFLHNYVSSLNDLPHNAPIQAASPPTATSIAQTSIASSTSGSTLRPSSSLGYTSSAAPTTTPAAETLPNGSDHRLGKLWADYESVEPYLISDTIEEPVMTVKLEYTTTVASKPFQDILPVELCIPNRDSKLQATALGGSRAAAEDGPALIILALVTANIRNCALPSSKVRALDVFLALSGHLTDEAKLDRMIPYIVDLLHDETAIVRSAALRTLMQVLMLVTVITPSNAAIFPEYIIPNIRHVAQDPEVSVRCTYAQCIVQLADTAVRYLEMGQALKAHGTFKLSSDAHEYDQGHFEVSYDASMQDLQNSIQEHLSALLMDPSSIVKRAVLHDISSLCIFLGRQKTNDVLLSHMITYLNDRDWLLRHAFFESIVDVAACAGGRSLEEYILPLMIQALSDVEETVVAKVLAALTSLCELGLFQKMRIWELMSATLGFLYHPNMWIRQGAAAFIASSAQHLPPSDVWCILYPSLRHFLRSDVAVIDERSLLVAMKPPLLRQILDASVQWAMKADKASFWRGPRRGSNKVESPRESVVSIRKSGSTIARNKSEEDESHLNKLQQLGMTSSEESKLLAMRDYILKLANATSSFASRLSNEPELGTNLKIVGDVELQKLGVVPQTVFLKARTSEFSSRSSRIPSSSRRSTFDSANRTPIHSPTWANRTASADHSSAGSPFEDLRRRLATINGSASSVGTGHAPRNTFSSTSGVPSALGISGLPTTFERPGSPTESVVSAANSQGFRPLSRLQVGSADGQKAAPAVGSSRTNATGVLEAHSKLLSEDSPDLSGRSSPMSMSMTLRPVQRQRVPSLLPISTYDGQEPGISNLLEKLYLDNNRELQQDFGPKVHEGPVRRRNAVRHTFASRDGTSRHTEAILISHLTSHSECITGIAISPDHMFFVTASDDKTVKVWDTARLERNVTSKPRHTYGQHHARIKCVCIIEGVHCFASAAEDGSLHVVRVHITQSGALPKYNKLQVIREYRVDTPGEYITCMTHYNTDTASNLIYATTHSVITILDLRTMQVLQAMDNPRHYGPITCLCIDRKRSWIVVGTSTGVLTLWDRRFGLLLKSWHVGVASTGRSVRIHQCVMHPSKGRGKWVMVSVEASRRVVDRSFTNLVEVWDIEKSALMETFVTRAGNASEPIPEPYELTGVDADTNPAGAIAALVRSRQSGVDHSDRGPRLSSPRMSSRSTSSQDEMLPTPAPDVRTLIAGLDFGGYSATHRAEINVGTESGNVTRSMGRGFMVSGSEDRKIRLWDLNKLERTTVLSGMETETEKPSYHVSSTGAAATYLESWPLPSSGSSHSNRPPQRMSLITHNQQTLLKSHQDVITALASIDSPFRGGIISGDRAGVVKVWRIEQGE</sequence>
<comment type="caution">
    <text evidence="13">The sequence shown here is derived from an EMBL/GenBank/DDBJ whole genome shotgun (WGS) entry which is preliminary data.</text>
</comment>
<dbReference type="GO" id="GO:0034271">
    <property type="term" value="C:phosphatidylinositol 3-kinase complex, class III, type I"/>
    <property type="evidence" value="ECO:0007669"/>
    <property type="project" value="TreeGrafter"/>
</dbReference>
<dbReference type="InterPro" id="IPR021133">
    <property type="entry name" value="HEAT_type_2"/>
</dbReference>
<protein>
    <recommendedName>
        <fullName evidence="1">non-specific serine/threonine protein kinase</fullName>
        <ecNumber evidence="1">2.7.11.1</ecNumber>
    </recommendedName>
</protein>
<evidence type="ECO:0000256" key="11">
    <source>
        <dbReference type="SAM" id="MobiDB-lite"/>
    </source>
</evidence>
<dbReference type="InterPro" id="IPR019775">
    <property type="entry name" value="WD40_repeat_CS"/>
</dbReference>
<keyword evidence="5" id="KW-0677">Repeat</keyword>
<feature type="repeat" description="HEAT" evidence="9">
    <location>
        <begin position="508"/>
        <end position="539"/>
    </location>
</feature>
<evidence type="ECO:0000256" key="1">
    <source>
        <dbReference type="ARBA" id="ARBA00012513"/>
    </source>
</evidence>
<dbReference type="GO" id="GO:0045324">
    <property type="term" value="P:late endosome to vacuole transport"/>
    <property type="evidence" value="ECO:0007669"/>
    <property type="project" value="InterPro"/>
</dbReference>
<keyword evidence="14" id="KW-1185">Reference proteome</keyword>